<dbReference type="AlphaFoldDB" id="A0AAV0L3U4"/>
<name>A0AAV0L3U4_9ROSI</name>
<dbReference type="PANTHER" id="PTHR37173:SF1">
    <property type="entry name" value="PROLINE-RICH FAMILY PROTEIN"/>
    <property type="match status" value="1"/>
</dbReference>
<evidence type="ECO:0000313" key="2">
    <source>
        <dbReference type="Proteomes" id="UP001154282"/>
    </source>
</evidence>
<comment type="caution">
    <text evidence="1">The sequence shown here is derived from an EMBL/GenBank/DDBJ whole genome shotgun (WGS) entry which is preliminary data.</text>
</comment>
<proteinExistence type="predicted"/>
<reference evidence="1" key="1">
    <citation type="submission" date="2022-08" db="EMBL/GenBank/DDBJ databases">
        <authorList>
            <person name="Gutierrez-Valencia J."/>
        </authorList>
    </citation>
    <scope>NUCLEOTIDE SEQUENCE</scope>
</reference>
<sequence length="76" mass="9093">MCILSRHPIAKVQRLSQDPCHYLWWIAIHQVRKMKEKTLTRLREERLIRIARYKTRLALLLPPQAEQFRNDTAAGN</sequence>
<protein>
    <submittedName>
        <fullName evidence="1">Uncharacterized protein</fullName>
    </submittedName>
</protein>
<organism evidence="1 2">
    <name type="scientific">Linum tenue</name>
    <dbReference type="NCBI Taxonomy" id="586396"/>
    <lineage>
        <taxon>Eukaryota</taxon>
        <taxon>Viridiplantae</taxon>
        <taxon>Streptophyta</taxon>
        <taxon>Embryophyta</taxon>
        <taxon>Tracheophyta</taxon>
        <taxon>Spermatophyta</taxon>
        <taxon>Magnoliopsida</taxon>
        <taxon>eudicotyledons</taxon>
        <taxon>Gunneridae</taxon>
        <taxon>Pentapetalae</taxon>
        <taxon>rosids</taxon>
        <taxon>fabids</taxon>
        <taxon>Malpighiales</taxon>
        <taxon>Linaceae</taxon>
        <taxon>Linum</taxon>
    </lineage>
</organism>
<accession>A0AAV0L3U4</accession>
<dbReference type="PANTHER" id="PTHR37173">
    <property type="entry name" value="HYDROXYPROLINE-RICH GLYCOPROTEIN FAMILY PROTEIN"/>
    <property type="match status" value="1"/>
</dbReference>
<dbReference type="EMBL" id="CAMGYJ010000006">
    <property type="protein sequence ID" value="CAI0428021.1"/>
    <property type="molecule type" value="Genomic_DNA"/>
</dbReference>
<dbReference type="Proteomes" id="UP001154282">
    <property type="component" value="Unassembled WGS sequence"/>
</dbReference>
<evidence type="ECO:0000313" key="1">
    <source>
        <dbReference type="EMBL" id="CAI0428021.1"/>
    </source>
</evidence>
<gene>
    <name evidence="1" type="ORF">LITE_LOCUS21464</name>
</gene>
<keyword evidence="2" id="KW-1185">Reference proteome</keyword>